<proteinExistence type="predicted"/>
<evidence type="ECO:0000313" key="2">
    <source>
        <dbReference type="EMBL" id="SPF46135.1"/>
    </source>
</evidence>
<gene>
    <name evidence="2" type="ORF">SBF1_3450007</name>
</gene>
<sequence length="80" mass="8827">MHESKQDFMAKNNTLPEMPPMVTAKSEADGGCKQGGPRLLSRFPNSLCKFYVSCCTVKQAVLVNISKKKLLDVPYFNSSA</sequence>
<protein>
    <submittedName>
        <fullName evidence="2">Uncharacterized protein</fullName>
    </submittedName>
</protein>
<name>A0A2U3L2I2_9FIRM</name>
<evidence type="ECO:0000313" key="3">
    <source>
        <dbReference type="Proteomes" id="UP000238916"/>
    </source>
</evidence>
<feature type="region of interest" description="Disordered" evidence="1">
    <location>
        <begin position="1"/>
        <end position="29"/>
    </location>
</feature>
<organism evidence="2 3">
    <name type="scientific">Candidatus Desulfosporosinus infrequens</name>
    <dbReference type="NCBI Taxonomy" id="2043169"/>
    <lineage>
        <taxon>Bacteria</taxon>
        <taxon>Bacillati</taxon>
        <taxon>Bacillota</taxon>
        <taxon>Clostridia</taxon>
        <taxon>Eubacteriales</taxon>
        <taxon>Desulfitobacteriaceae</taxon>
        <taxon>Desulfosporosinus</taxon>
    </lineage>
</organism>
<evidence type="ECO:0000256" key="1">
    <source>
        <dbReference type="SAM" id="MobiDB-lite"/>
    </source>
</evidence>
<dbReference type="Proteomes" id="UP000238916">
    <property type="component" value="Unassembled WGS sequence"/>
</dbReference>
<dbReference type="EMBL" id="OMOF01000274">
    <property type="protein sequence ID" value="SPF46135.1"/>
    <property type="molecule type" value="Genomic_DNA"/>
</dbReference>
<accession>A0A2U3L2I2</accession>
<reference evidence="3" key="1">
    <citation type="submission" date="2018-02" db="EMBL/GenBank/DDBJ databases">
        <authorList>
            <person name="Hausmann B."/>
        </authorList>
    </citation>
    <scope>NUCLEOTIDE SEQUENCE [LARGE SCALE GENOMIC DNA]</scope>
    <source>
        <strain evidence="3">Peat soil MAG SbF1</strain>
    </source>
</reference>
<dbReference type="AlphaFoldDB" id="A0A2U3L2I2"/>